<keyword evidence="1" id="KW-0175">Coiled coil</keyword>
<evidence type="ECO:0000313" key="3">
    <source>
        <dbReference type="Proteomes" id="UP000094112"/>
    </source>
</evidence>
<dbReference type="OrthoDB" id="433738at2759"/>
<name>A0A1E3NYE0_WICAA</name>
<sequence>MSLPIIYDPVSKLVSIEETAAEDKELQEEIDQLNRLAKDLISTNSEIPESPEPSKQLSPMIKKLVTSGVEALKKRKFPEAIKQLSLAIEMASRRSRWEAFAVQLQELNSILAVRCDAYIMNKQWAEAYNDVDMLLGTQVTTPENFLRRSVAAFNLGRLQQAKVDLERGLCFAENDPRLKEQLNNVNKAIAMECGDL</sequence>
<evidence type="ECO:0000313" key="2">
    <source>
        <dbReference type="EMBL" id="ODQ58229.1"/>
    </source>
</evidence>
<dbReference type="RefSeq" id="XP_019037436.1">
    <property type="nucleotide sequence ID" value="XM_019182236.1"/>
</dbReference>
<dbReference type="GeneID" id="30199482"/>
<dbReference type="Gene3D" id="1.25.40.10">
    <property type="entry name" value="Tetratricopeptide repeat domain"/>
    <property type="match status" value="1"/>
</dbReference>
<keyword evidence="3" id="KW-1185">Reference proteome</keyword>
<dbReference type="STRING" id="683960.A0A1E3NYE0"/>
<reference evidence="2 3" key="1">
    <citation type="journal article" date="2016" name="Proc. Natl. Acad. Sci. U.S.A.">
        <title>Comparative genomics of biotechnologically important yeasts.</title>
        <authorList>
            <person name="Riley R."/>
            <person name="Haridas S."/>
            <person name="Wolfe K.H."/>
            <person name="Lopes M.R."/>
            <person name="Hittinger C.T."/>
            <person name="Goeker M."/>
            <person name="Salamov A.A."/>
            <person name="Wisecaver J.H."/>
            <person name="Long T.M."/>
            <person name="Calvey C.H."/>
            <person name="Aerts A.L."/>
            <person name="Barry K.W."/>
            <person name="Choi C."/>
            <person name="Clum A."/>
            <person name="Coughlan A.Y."/>
            <person name="Deshpande S."/>
            <person name="Douglass A.P."/>
            <person name="Hanson S.J."/>
            <person name="Klenk H.-P."/>
            <person name="LaButti K.M."/>
            <person name="Lapidus A."/>
            <person name="Lindquist E.A."/>
            <person name="Lipzen A.M."/>
            <person name="Meier-Kolthoff J.P."/>
            <person name="Ohm R.A."/>
            <person name="Otillar R.P."/>
            <person name="Pangilinan J.L."/>
            <person name="Peng Y."/>
            <person name="Rokas A."/>
            <person name="Rosa C.A."/>
            <person name="Scheuner C."/>
            <person name="Sibirny A.A."/>
            <person name="Slot J.C."/>
            <person name="Stielow J.B."/>
            <person name="Sun H."/>
            <person name="Kurtzman C.P."/>
            <person name="Blackwell M."/>
            <person name="Grigoriev I.V."/>
            <person name="Jeffries T.W."/>
        </authorList>
    </citation>
    <scope>NUCLEOTIDE SEQUENCE [LARGE SCALE GENOMIC DNA]</scope>
    <source>
        <strain evidence="3">ATCC 58044 / CBS 1984 / NCYC 433 / NRRL Y-366-8</strain>
    </source>
</reference>
<dbReference type="InterPro" id="IPR011990">
    <property type="entry name" value="TPR-like_helical_dom_sf"/>
</dbReference>
<protein>
    <recommendedName>
        <fullName evidence="4">Translocation protein SEC72</fullName>
    </recommendedName>
</protein>
<dbReference type="SUPFAM" id="SSF48452">
    <property type="entry name" value="TPR-like"/>
    <property type="match status" value="1"/>
</dbReference>
<evidence type="ECO:0000256" key="1">
    <source>
        <dbReference type="SAM" id="Coils"/>
    </source>
</evidence>
<dbReference type="AlphaFoldDB" id="A0A1E3NYE0"/>
<organism evidence="2 3">
    <name type="scientific">Wickerhamomyces anomalus (strain ATCC 58044 / CBS 1984 / NCYC 433 / NRRL Y-366-8)</name>
    <name type="common">Yeast</name>
    <name type="synonym">Hansenula anomala</name>
    <dbReference type="NCBI Taxonomy" id="683960"/>
    <lineage>
        <taxon>Eukaryota</taxon>
        <taxon>Fungi</taxon>
        <taxon>Dikarya</taxon>
        <taxon>Ascomycota</taxon>
        <taxon>Saccharomycotina</taxon>
        <taxon>Saccharomycetes</taxon>
        <taxon>Phaffomycetales</taxon>
        <taxon>Wickerhamomycetaceae</taxon>
        <taxon>Wickerhamomyces</taxon>
    </lineage>
</organism>
<feature type="coiled-coil region" evidence="1">
    <location>
        <begin position="16"/>
        <end position="43"/>
    </location>
</feature>
<evidence type="ECO:0008006" key="4">
    <source>
        <dbReference type="Google" id="ProtNLM"/>
    </source>
</evidence>
<gene>
    <name evidence="2" type="ORF">WICANDRAFT_34818</name>
</gene>
<dbReference type="Proteomes" id="UP000094112">
    <property type="component" value="Unassembled WGS sequence"/>
</dbReference>
<accession>A0A1E3NYE0</accession>
<proteinExistence type="predicted"/>
<dbReference type="EMBL" id="KV454212">
    <property type="protein sequence ID" value="ODQ58229.1"/>
    <property type="molecule type" value="Genomic_DNA"/>
</dbReference>